<dbReference type="InterPro" id="IPR051459">
    <property type="entry name" value="Cytochrome_c-type_DH"/>
</dbReference>
<evidence type="ECO:0000256" key="1">
    <source>
        <dbReference type="ARBA" id="ARBA00022617"/>
    </source>
</evidence>
<evidence type="ECO:0000313" key="8">
    <source>
        <dbReference type="Proteomes" id="UP000279673"/>
    </source>
</evidence>
<dbReference type="EMBL" id="RCHI01000005">
    <property type="protein sequence ID" value="RLL71018.1"/>
    <property type="molecule type" value="Genomic_DNA"/>
</dbReference>
<evidence type="ECO:0000256" key="5">
    <source>
        <dbReference type="SAM" id="SignalP"/>
    </source>
</evidence>
<dbReference type="GO" id="GO:0020037">
    <property type="term" value="F:heme binding"/>
    <property type="evidence" value="ECO:0007669"/>
    <property type="project" value="InterPro"/>
</dbReference>
<comment type="caution">
    <text evidence="7">The sequence shown here is derived from an EMBL/GenBank/DDBJ whole genome shotgun (WGS) entry which is preliminary data.</text>
</comment>
<evidence type="ECO:0000259" key="6">
    <source>
        <dbReference type="PROSITE" id="PS51007"/>
    </source>
</evidence>
<keyword evidence="3 4" id="KW-0408">Iron</keyword>
<name>A0A421BRV4_9RHOB</name>
<evidence type="ECO:0000256" key="4">
    <source>
        <dbReference type="PROSITE-ProRule" id="PRU00433"/>
    </source>
</evidence>
<dbReference type="SUPFAM" id="SSF46626">
    <property type="entry name" value="Cytochrome c"/>
    <property type="match status" value="1"/>
</dbReference>
<sequence length="165" mass="17020">MTLRFLVVATLSLATAPAALHADDTDLVARGAYLARIMDCAGCHMPRAPDGMPLVEKGLAGGTVGFELPGLGTFWPPNLTPDKTGLGDWSEAEIATAITTGVLPDGRVLAPVMPWASYAALNADDLAALVAWLRAQPPVANPVPEPVAAGAPAPAPFYRVTMPAP</sequence>
<dbReference type="PANTHER" id="PTHR35008:SF4">
    <property type="entry name" value="BLL4482 PROTEIN"/>
    <property type="match status" value="1"/>
</dbReference>
<evidence type="ECO:0000313" key="7">
    <source>
        <dbReference type="EMBL" id="RLL71018.1"/>
    </source>
</evidence>
<gene>
    <name evidence="7" type="ORF">DYS74_07225</name>
</gene>
<dbReference type="InterPro" id="IPR009056">
    <property type="entry name" value="Cyt_c-like_dom"/>
</dbReference>
<dbReference type="Proteomes" id="UP000279673">
    <property type="component" value="Unassembled WGS sequence"/>
</dbReference>
<feature type="signal peptide" evidence="5">
    <location>
        <begin position="1"/>
        <end position="21"/>
    </location>
</feature>
<dbReference type="InterPro" id="IPR036909">
    <property type="entry name" value="Cyt_c-like_dom_sf"/>
</dbReference>
<proteinExistence type="predicted"/>
<dbReference type="Gene3D" id="1.10.760.10">
    <property type="entry name" value="Cytochrome c-like domain"/>
    <property type="match status" value="1"/>
</dbReference>
<dbReference type="PROSITE" id="PS51007">
    <property type="entry name" value="CYTC"/>
    <property type="match status" value="1"/>
</dbReference>
<feature type="domain" description="Cytochrome c" evidence="6">
    <location>
        <begin position="26"/>
        <end position="137"/>
    </location>
</feature>
<dbReference type="AlphaFoldDB" id="A0A421BRV4"/>
<dbReference type="GO" id="GO:0009055">
    <property type="term" value="F:electron transfer activity"/>
    <property type="evidence" value="ECO:0007669"/>
    <property type="project" value="InterPro"/>
</dbReference>
<keyword evidence="5" id="KW-0732">Signal</keyword>
<dbReference type="RefSeq" id="WP_121532336.1">
    <property type="nucleotide sequence ID" value="NZ_RCHI01000005.1"/>
</dbReference>
<keyword evidence="1 4" id="KW-0349">Heme</keyword>
<dbReference type="Pfam" id="PF00034">
    <property type="entry name" value="Cytochrom_C"/>
    <property type="match status" value="1"/>
</dbReference>
<dbReference type="PANTHER" id="PTHR35008">
    <property type="entry name" value="BLL4482 PROTEIN-RELATED"/>
    <property type="match status" value="1"/>
</dbReference>
<keyword evidence="8" id="KW-1185">Reference proteome</keyword>
<reference evidence="7 8" key="1">
    <citation type="submission" date="2018-10" db="EMBL/GenBank/DDBJ databases">
        <title>Rhodobacter sp . BO-81.</title>
        <authorList>
            <person name="Im W.T."/>
        </authorList>
    </citation>
    <scope>NUCLEOTIDE SEQUENCE [LARGE SCALE GENOMIC DNA]</scope>
    <source>
        <strain evidence="7 8">BO-81</strain>
    </source>
</reference>
<evidence type="ECO:0000256" key="3">
    <source>
        <dbReference type="ARBA" id="ARBA00023004"/>
    </source>
</evidence>
<evidence type="ECO:0000256" key="2">
    <source>
        <dbReference type="ARBA" id="ARBA00022723"/>
    </source>
</evidence>
<accession>A0A421BRV4</accession>
<dbReference type="GO" id="GO:0046872">
    <property type="term" value="F:metal ion binding"/>
    <property type="evidence" value="ECO:0007669"/>
    <property type="project" value="UniProtKB-KW"/>
</dbReference>
<keyword evidence="2 4" id="KW-0479">Metal-binding</keyword>
<feature type="chain" id="PRO_5019421895" evidence="5">
    <location>
        <begin position="22"/>
        <end position="165"/>
    </location>
</feature>
<protein>
    <submittedName>
        <fullName evidence="7">Cytochrome c</fullName>
    </submittedName>
</protein>
<organism evidence="7 8">
    <name type="scientific">Paenirhodobacter hankyongi</name>
    <dbReference type="NCBI Taxonomy" id="2294033"/>
    <lineage>
        <taxon>Bacteria</taxon>
        <taxon>Pseudomonadati</taxon>
        <taxon>Pseudomonadota</taxon>
        <taxon>Alphaproteobacteria</taxon>
        <taxon>Rhodobacterales</taxon>
        <taxon>Rhodobacter group</taxon>
        <taxon>Paenirhodobacter</taxon>
    </lineage>
</organism>